<evidence type="ECO:0000259" key="2">
    <source>
        <dbReference type="Pfam" id="PF07589"/>
    </source>
</evidence>
<dbReference type="Proteomes" id="UP001180453">
    <property type="component" value="Unassembled WGS sequence"/>
</dbReference>
<dbReference type="RefSeq" id="WP_310259841.1">
    <property type="nucleotide sequence ID" value="NZ_JAVDXU010000001.1"/>
</dbReference>
<evidence type="ECO:0000313" key="3">
    <source>
        <dbReference type="EMBL" id="MDR7267672.1"/>
    </source>
</evidence>
<dbReference type="InterPro" id="IPR013424">
    <property type="entry name" value="Ice-binding_C"/>
</dbReference>
<evidence type="ECO:0000256" key="1">
    <source>
        <dbReference type="SAM" id="SignalP"/>
    </source>
</evidence>
<feature type="domain" description="Ice-binding protein C-terminal" evidence="2">
    <location>
        <begin position="199"/>
        <end position="224"/>
    </location>
</feature>
<evidence type="ECO:0000313" key="4">
    <source>
        <dbReference type="Proteomes" id="UP001180453"/>
    </source>
</evidence>
<dbReference type="Pfam" id="PF07589">
    <property type="entry name" value="PEP-CTERM"/>
    <property type="match status" value="1"/>
</dbReference>
<name>A0ABU1YFP2_ROSSA</name>
<dbReference type="EMBL" id="JAVDXU010000001">
    <property type="protein sequence ID" value="MDR7267672.1"/>
    <property type="molecule type" value="Genomic_DNA"/>
</dbReference>
<proteinExistence type="predicted"/>
<organism evidence="3 4">
    <name type="scientific">Roseateles saccharophilus</name>
    <name type="common">Pseudomonas saccharophila</name>
    <dbReference type="NCBI Taxonomy" id="304"/>
    <lineage>
        <taxon>Bacteria</taxon>
        <taxon>Pseudomonadati</taxon>
        <taxon>Pseudomonadota</taxon>
        <taxon>Betaproteobacteria</taxon>
        <taxon>Burkholderiales</taxon>
        <taxon>Sphaerotilaceae</taxon>
        <taxon>Roseateles</taxon>
    </lineage>
</organism>
<feature type="signal peptide" evidence="1">
    <location>
        <begin position="1"/>
        <end position="20"/>
    </location>
</feature>
<sequence length="226" mass="22670">MKLKSLAAAAALLVSGLASATTTFNAGAFSVVYDETTTSFGWISSWFSGAAGATGFEWSVDPSVNVTSIGGAPVSATFAIPDFTISANAGYTLSGPVKSSLGNIVYFQNGAGSTTSITATGHVSVNGGPSTLLPSSPLTQTPSSPSLGFFSGSSSFAAGNFSSFAVSGASITLNASGGSFAAIGAQPQNKLKFEFTAVPVPEPETYALLLAGLGVVGLLARRRRPY</sequence>
<accession>A0ABU1YFP2</accession>
<keyword evidence="4" id="KW-1185">Reference proteome</keyword>
<dbReference type="NCBIfam" id="NF038126">
    <property type="entry name" value="PEP_CTERM_FxDxF"/>
    <property type="match status" value="1"/>
</dbReference>
<dbReference type="NCBIfam" id="TIGR02595">
    <property type="entry name" value="PEP_CTERM"/>
    <property type="match status" value="1"/>
</dbReference>
<gene>
    <name evidence="3" type="ORF">J2X20_000301</name>
</gene>
<protein>
    <recommendedName>
        <fullName evidence="2">Ice-binding protein C-terminal domain-containing protein</fullName>
    </recommendedName>
</protein>
<feature type="chain" id="PRO_5045882114" description="Ice-binding protein C-terminal domain-containing protein" evidence="1">
    <location>
        <begin position="21"/>
        <end position="226"/>
    </location>
</feature>
<comment type="caution">
    <text evidence="3">The sequence shown here is derived from an EMBL/GenBank/DDBJ whole genome shotgun (WGS) entry which is preliminary data.</text>
</comment>
<keyword evidence="1" id="KW-0732">Signal</keyword>
<reference evidence="3 4" key="1">
    <citation type="submission" date="2023-07" db="EMBL/GenBank/DDBJ databases">
        <title>Sorghum-associated microbial communities from plants grown in Nebraska, USA.</title>
        <authorList>
            <person name="Schachtman D."/>
        </authorList>
    </citation>
    <scope>NUCLEOTIDE SEQUENCE [LARGE SCALE GENOMIC DNA]</scope>
    <source>
        <strain evidence="3 4">BE314</strain>
    </source>
</reference>